<proteinExistence type="predicted"/>
<feature type="transmembrane region" description="Helical" evidence="1">
    <location>
        <begin position="144"/>
        <end position="162"/>
    </location>
</feature>
<reference evidence="2 3" key="1">
    <citation type="submission" date="2016-10" db="EMBL/GenBank/DDBJ databases">
        <authorList>
            <person name="de Groot N.N."/>
        </authorList>
    </citation>
    <scope>NUCLEOTIDE SEQUENCE [LARGE SCALE GENOMIC DNA]</scope>
    <source>
        <strain evidence="2 3">CGMCC 1.7005</strain>
    </source>
</reference>
<feature type="transmembrane region" description="Helical" evidence="1">
    <location>
        <begin position="299"/>
        <end position="317"/>
    </location>
</feature>
<evidence type="ECO:0008006" key="4">
    <source>
        <dbReference type="Google" id="ProtNLM"/>
    </source>
</evidence>
<dbReference type="STRING" id="477690.SAMN05216474_2803"/>
<protein>
    <recommendedName>
        <fullName evidence="4">Dolichyl-phosphate-mannose-protein mannosyltransferase</fullName>
    </recommendedName>
</protein>
<accession>A0A1I7BG07</accession>
<feature type="transmembrane region" description="Helical" evidence="1">
    <location>
        <begin position="236"/>
        <end position="258"/>
    </location>
</feature>
<evidence type="ECO:0000313" key="2">
    <source>
        <dbReference type="EMBL" id="SFT86110.1"/>
    </source>
</evidence>
<keyword evidence="1" id="KW-0472">Membrane</keyword>
<evidence type="ECO:0000256" key="1">
    <source>
        <dbReference type="SAM" id="Phobius"/>
    </source>
</evidence>
<dbReference type="EMBL" id="FPAS01000005">
    <property type="protein sequence ID" value="SFT86110.1"/>
    <property type="molecule type" value="Genomic_DNA"/>
</dbReference>
<feature type="transmembrane region" description="Helical" evidence="1">
    <location>
        <begin position="374"/>
        <end position="392"/>
    </location>
</feature>
<keyword evidence="1" id="KW-0812">Transmembrane</keyword>
<name>A0A1I7BG07_9FLAO</name>
<dbReference type="RefSeq" id="WP_139230401.1">
    <property type="nucleotide sequence ID" value="NZ_FPAS01000005.1"/>
</dbReference>
<keyword evidence="1" id="KW-1133">Transmembrane helix</keyword>
<feature type="transmembrane region" description="Helical" evidence="1">
    <location>
        <begin position="6"/>
        <end position="24"/>
    </location>
</feature>
<feature type="transmembrane region" description="Helical" evidence="1">
    <location>
        <begin position="324"/>
        <end position="344"/>
    </location>
</feature>
<gene>
    <name evidence="2" type="ORF">SAMN05216474_2803</name>
</gene>
<feature type="transmembrane region" description="Helical" evidence="1">
    <location>
        <begin position="197"/>
        <end position="224"/>
    </location>
</feature>
<dbReference type="OrthoDB" id="136762at2"/>
<organism evidence="2 3">
    <name type="scientific">Lishizhenia tianjinensis</name>
    <dbReference type="NCBI Taxonomy" id="477690"/>
    <lineage>
        <taxon>Bacteria</taxon>
        <taxon>Pseudomonadati</taxon>
        <taxon>Bacteroidota</taxon>
        <taxon>Flavobacteriia</taxon>
        <taxon>Flavobacteriales</taxon>
        <taxon>Crocinitomicaceae</taxon>
        <taxon>Lishizhenia</taxon>
    </lineage>
</organism>
<sequence>MLKKHPWSVLLSFVVMISALVTILSESKWKNEGGYAFSDAGGYYTYLPAAFIHHSFAFDTEQSLKHAGLKYTEDEKPFIKYTMGTAFCYTPGFIVAHAFASFFKLEADGYSLPYQIAFICTALFFLFLSLRLSIKILARYYQDTTIALTMLIVFLGSNYFHYATSYLSYSHIYSFYFILLFIDRCIQALEQLNWKNALYAGFAFGMMSLIRPVDAIFLLFPILYGVDSVKAFKKRITYLFGHIWQLLLAICTAVLIWIPQLIYNYSIFEKVTINTYKGEQFFFFDPELWNILFSFNNGWLIYTPLMIFGVFGCIYFLRKKEFSWLLISAVYIYVLSAWWCWWYVGFGNRAFVNLYALLLIPLAHFIAQLRKGKLTFYPFLVLLACGVGLNLFQTYQFEKDILRYEAMTFESYKHAWGKTGNSFEFYDLLEKYDTDYALAGKNVRHTWTYDTLAILTPEQFQDFYLSKEEMYKGDFKFFIPGTNAIRISAICDESLDGLSTYLRLIDTSNITKDEYGTAPASSYNTDQIKLNFYYRFRFNNIAPSDSFHLFLYNPDHLQGHIEELKIYALHAKDSLVFE</sequence>
<feature type="transmembrane region" description="Helical" evidence="1">
    <location>
        <begin position="112"/>
        <end position="132"/>
    </location>
</feature>
<feature type="transmembrane region" description="Helical" evidence="1">
    <location>
        <begin position="350"/>
        <end position="367"/>
    </location>
</feature>
<dbReference type="Proteomes" id="UP000236454">
    <property type="component" value="Unassembled WGS sequence"/>
</dbReference>
<dbReference type="AlphaFoldDB" id="A0A1I7BG07"/>
<evidence type="ECO:0000313" key="3">
    <source>
        <dbReference type="Proteomes" id="UP000236454"/>
    </source>
</evidence>
<feature type="transmembrane region" description="Helical" evidence="1">
    <location>
        <begin position="78"/>
        <end position="100"/>
    </location>
</feature>
<keyword evidence="3" id="KW-1185">Reference proteome</keyword>